<feature type="domain" description="LamG-like jellyroll fold" evidence="4">
    <location>
        <begin position="624"/>
        <end position="747"/>
    </location>
</feature>
<dbReference type="Gene3D" id="2.60.120.200">
    <property type="match status" value="1"/>
</dbReference>
<dbReference type="InterPro" id="IPR013320">
    <property type="entry name" value="ConA-like_dom_sf"/>
</dbReference>
<evidence type="ECO:0000256" key="2">
    <source>
        <dbReference type="ARBA" id="ARBA00023157"/>
    </source>
</evidence>
<dbReference type="SUPFAM" id="SSF49899">
    <property type="entry name" value="Concanavalin A-like lectins/glucanases"/>
    <property type="match status" value="1"/>
</dbReference>
<feature type="chain" id="PRO_5045621734" evidence="3">
    <location>
        <begin position="27"/>
        <end position="1435"/>
    </location>
</feature>
<organism evidence="5 6">
    <name type="scientific">Flavobacterium azooxidireducens</name>
    <dbReference type="NCBI Taxonomy" id="1871076"/>
    <lineage>
        <taxon>Bacteria</taxon>
        <taxon>Pseudomonadati</taxon>
        <taxon>Bacteroidota</taxon>
        <taxon>Flavobacteriia</taxon>
        <taxon>Flavobacteriales</taxon>
        <taxon>Flavobacteriaceae</taxon>
        <taxon>Flavobacterium</taxon>
    </lineage>
</organism>
<gene>
    <name evidence="5" type="ORF">M0M57_16640</name>
</gene>
<evidence type="ECO:0000313" key="5">
    <source>
        <dbReference type="EMBL" id="UPQ79230.1"/>
    </source>
</evidence>
<feature type="signal peptide" evidence="3">
    <location>
        <begin position="1"/>
        <end position="26"/>
    </location>
</feature>
<dbReference type="Pfam" id="PF18962">
    <property type="entry name" value="Por_Secre_tail"/>
    <property type="match status" value="1"/>
</dbReference>
<accession>A0ABY4KFW2</accession>
<evidence type="ECO:0000256" key="1">
    <source>
        <dbReference type="ARBA" id="ARBA00022729"/>
    </source>
</evidence>
<dbReference type="Pfam" id="PF13385">
    <property type="entry name" value="Laminin_G_3"/>
    <property type="match status" value="1"/>
</dbReference>
<evidence type="ECO:0000259" key="4">
    <source>
        <dbReference type="SMART" id="SM00560"/>
    </source>
</evidence>
<evidence type="ECO:0000256" key="3">
    <source>
        <dbReference type="SAM" id="SignalP"/>
    </source>
</evidence>
<dbReference type="InterPro" id="IPR026444">
    <property type="entry name" value="Secre_tail"/>
</dbReference>
<dbReference type="PANTHER" id="PTHR42535">
    <property type="entry name" value="OOKINETE PROTEIN, PUTATIVE-RELATED"/>
    <property type="match status" value="1"/>
</dbReference>
<keyword evidence="2" id="KW-1015">Disulfide bond</keyword>
<protein>
    <submittedName>
        <fullName evidence="5">T9SS type A sorting domain-containing protein</fullName>
    </submittedName>
</protein>
<dbReference type="SUPFAM" id="SSF103647">
    <property type="entry name" value="TSP type-3 repeat"/>
    <property type="match status" value="3"/>
</dbReference>
<dbReference type="PANTHER" id="PTHR42535:SF2">
    <property type="entry name" value="CHROMOSOME UNDETERMINED SCAFFOLD_146, WHOLE GENOME SHOTGUN SEQUENCE"/>
    <property type="match status" value="1"/>
</dbReference>
<keyword evidence="1 3" id="KW-0732">Signal</keyword>
<dbReference type="EMBL" id="CP096205">
    <property type="protein sequence ID" value="UPQ79230.1"/>
    <property type="molecule type" value="Genomic_DNA"/>
</dbReference>
<proteinExistence type="predicted"/>
<dbReference type="Gene3D" id="4.10.1080.10">
    <property type="entry name" value="TSP type-3 repeat"/>
    <property type="match status" value="1"/>
</dbReference>
<dbReference type="Gene3D" id="2.60.120.260">
    <property type="entry name" value="Galactose-binding domain-like"/>
    <property type="match status" value="1"/>
</dbReference>
<evidence type="ECO:0000313" key="6">
    <source>
        <dbReference type="Proteomes" id="UP000830583"/>
    </source>
</evidence>
<sequence>MKTTQFNNVKKGCLFVLLFSTMLSFSQVLLKNQGFEGSTSDNLSYSVSSSSYVTVSTTTAMSGTRSLRFSGSSNNSSNVVFENVSLSNYTNAQVSIAFAATGVDDDEDLFIDFSYNNGSTYTTTIQLIDGNNGGSGQNLVFGTGDSAPGQPNNPYFFNIPNNNSSVRIRVRATNLDSSEFFYIDNITITAMVDTDGDGIEDNADLDSDNDGILDSIECESCFTDFFTNGDFENPAIAASSYSILPTNSVPGWQTSAENFIEIWSSGFNGVTAASGNQFAELNANVPGILYQSFCLNGAGGTINWSIKHRGRSGVDQAFVKFGPTLSAALASAPIATMVDGNTAWGTYSGVYTIPEGQTQIILTFQAGYTASGSQSIGNFIDDVRITINQACVDTDKDGIPDYLDLDSDNDGIPDIEEAGFKYMSNQKSTFDLTNSSLWKDDNKNGLNDYIETLISGGNYSIPDTDGDSVSDYLDLDSDNDSLFDVDEAGLLNGDGDINGDGTGDGADSDGDGILDLYDNSTSFGTVGRAYAQDNDSNGVSDYLQLDSNSDGVFDIQSGLYAHLDTNNDGKIDGSADLDKDGIIDSFDTNTSNFGSPRDLNRKLFLDFDGRNDYAQGSAVLGGLSQASIMAWINLTAPYNSTGIVVGQNKFYIRVNSSRRLQVVLNGSTISYNTALVASRWYHVAATLGDGYLKIYVNGNKVITHATDSSINADTTPLTLGKNPNSNTNFFKGKIDEVRIFNTNLTAQQVQRMVYQEIENNNGQVRGAIVPKNIEDLPFANLLRYYRMDVYKDDIIDDLSTPGFDTENGMKIYNHKNIVNQQAPMPFVTRQAGNFNAAVNHPDNEVRGLDMMDSNYSIIQVKHDITETSNITTVGLIVDPNVKITMNNDTKLQNDWYLKLDGKIDLEDRSQLIQTVNSELAPTSTGNVERDQQGQSNKFNYNYWSSPVSSINNSTINHGYTVAGVMKDGTNPDNPTNIAWMSSTNNPLTSNPITLSSYWIYKFQNLTPIYANWATVGQNGALLAGQGFTLKGSGAASATQNFTFIGKPNNGEITSYVSANNLNLSGNPYPSALDANEFISQNLGSINGTLYIWEHFSTNNTHTLSGYQGGYATRNLVGGTAPVSPSGISGLGSSTRIPGRFIPVGQGFFVRGNTTGGSFVFNNSQRLFIKESNTNSSVLFRSSENQTTSDDDIEYGADNNQEDEYTEDEFIKIRIGFNSYNNFHRQLLIGFMDELATEDIDLGYDAIHIDNQQNDMYFLNNGVKLIIQGASYFDVNKVYPLGIKTYAAGNVQFTLDGTENVDEATDIFIHDKTTGLYHSIKNEHFTIELPQGEIHDRFELTFNNGTLSTGEHNLDSEIAVAFTNAQNLLTIKNNLTDVTVETVSIFTILGQTLATWNVENQTQTNISLPVSNVSTGTYIVRVQTNAGTISKKIIIK</sequence>
<dbReference type="SMART" id="SM00560">
    <property type="entry name" value="LamGL"/>
    <property type="match status" value="1"/>
</dbReference>
<dbReference type="RefSeq" id="WP_248434222.1">
    <property type="nucleotide sequence ID" value="NZ_CP096205.1"/>
</dbReference>
<dbReference type="InterPro" id="IPR028974">
    <property type="entry name" value="TSP_type-3_rpt"/>
</dbReference>
<dbReference type="InterPro" id="IPR006558">
    <property type="entry name" value="LamG-like"/>
</dbReference>
<keyword evidence="6" id="KW-1185">Reference proteome</keyword>
<dbReference type="Proteomes" id="UP000830583">
    <property type="component" value="Chromosome"/>
</dbReference>
<reference evidence="5" key="1">
    <citation type="submission" date="2022-04" db="EMBL/GenBank/DDBJ databases">
        <title>Consumption of N2O by Flavobacterium azooxidireducens sp. nov. isolated from Decomposing Leaf Litter of Phragmites australis (Cav.).</title>
        <authorList>
            <person name="Behrendt U."/>
            <person name="Spanner T."/>
            <person name="Augustin J."/>
            <person name="Horn M.A."/>
            <person name="Kolb S."/>
            <person name="Ulrich A."/>
        </authorList>
    </citation>
    <scope>NUCLEOTIDE SEQUENCE</scope>
    <source>
        <strain evidence="5">IGB 4-14</strain>
    </source>
</reference>
<name>A0ABY4KFW2_9FLAO</name>
<dbReference type="NCBIfam" id="TIGR04183">
    <property type="entry name" value="Por_Secre_tail"/>
    <property type="match status" value="1"/>
</dbReference>